<keyword evidence="2" id="KW-1185">Reference proteome</keyword>
<comment type="caution">
    <text evidence="1">The sequence shown here is derived from an EMBL/GenBank/DDBJ whole genome shotgun (WGS) entry which is preliminary data.</text>
</comment>
<accession>A0ABD0ZTI2</accession>
<reference evidence="1 2" key="1">
    <citation type="submission" date="2024-04" db="EMBL/GenBank/DDBJ databases">
        <title>Genome assembly C_amara_ONT_v2.</title>
        <authorList>
            <person name="Yant L."/>
            <person name="Moore C."/>
            <person name="Slenker M."/>
        </authorList>
    </citation>
    <scope>NUCLEOTIDE SEQUENCE [LARGE SCALE GENOMIC DNA]</scope>
    <source>
        <tissue evidence="1">Leaf</tissue>
    </source>
</reference>
<gene>
    <name evidence="1" type="ORF">V5N11_005397</name>
</gene>
<sequence>MVYLPIELLTEVARRVGHNGFRGLAGFISGGTNGRDAAFDNKVLMEVDLDEFIFVSSLANEGSLYRPFFMKCFTAGNMTAKYVEGLRLLVKFGPSNDRLRLVIEAEPLVYALFALSIFSICSGSYESGMGAMIMLSMRVGWLDELVEIGETVMSQIADIEPPSDE</sequence>
<evidence type="ECO:0000313" key="2">
    <source>
        <dbReference type="Proteomes" id="UP001558713"/>
    </source>
</evidence>
<dbReference type="AlphaFoldDB" id="A0ABD0ZTI2"/>
<name>A0ABD0ZTI2_CARAN</name>
<evidence type="ECO:0000313" key="1">
    <source>
        <dbReference type="EMBL" id="KAL1197913.1"/>
    </source>
</evidence>
<organism evidence="1 2">
    <name type="scientific">Cardamine amara subsp. amara</name>
    <dbReference type="NCBI Taxonomy" id="228776"/>
    <lineage>
        <taxon>Eukaryota</taxon>
        <taxon>Viridiplantae</taxon>
        <taxon>Streptophyta</taxon>
        <taxon>Embryophyta</taxon>
        <taxon>Tracheophyta</taxon>
        <taxon>Spermatophyta</taxon>
        <taxon>Magnoliopsida</taxon>
        <taxon>eudicotyledons</taxon>
        <taxon>Gunneridae</taxon>
        <taxon>Pentapetalae</taxon>
        <taxon>rosids</taxon>
        <taxon>malvids</taxon>
        <taxon>Brassicales</taxon>
        <taxon>Brassicaceae</taxon>
        <taxon>Cardamineae</taxon>
        <taxon>Cardamine</taxon>
    </lineage>
</organism>
<dbReference type="Proteomes" id="UP001558713">
    <property type="component" value="Unassembled WGS sequence"/>
</dbReference>
<dbReference type="EMBL" id="JBANAX010000681">
    <property type="protein sequence ID" value="KAL1197913.1"/>
    <property type="molecule type" value="Genomic_DNA"/>
</dbReference>
<proteinExistence type="predicted"/>
<protein>
    <submittedName>
        <fullName evidence="1">Uncharacterized protein</fullName>
    </submittedName>
</protein>